<sequence>MALTFALRSPKYFRNTVTVSKLYHRNISCLNTVYHSPHRSSADVFYLPCRWKNTGQNKDLSSLFHPLRASPMNKNSDNIGAELSGTRNKGNAL</sequence>
<name>A0AA36F5P8_OCTVU</name>
<evidence type="ECO:0000313" key="2">
    <source>
        <dbReference type="EMBL" id="CAI9723293.1"/>
    </source>
</evidence>
<evidence type="ECO:0000313" key="3">
    <source>
        <dbReference type="Proteomes" id="UP001162480"/>
    </source>
</evidence>
<reference evidence="2" key="1">
    <citation type="submission" date="2023-08" db="EMBL/GenBank/DDBJ databases">
        <authorList>
            <person name="Alioto T."/>
            <person name="Alioto T."/>
            <person name="Gomez Garrido J."/>
        </authorList>
    </citation>
    <scope>NUCLEOTIDE SEQUENCE</scope>
</reference>
<dbReference type="AlphaFoldDB" id="A0AA36F5P8"/>
<keyword evidence="3" id="KW-1185">Reference proteome</keyword>
<gene>
    <name evidence="2" type="ORF">OCTVUL_1B016350</name>
</gene>
<protein>
    <submittedName>
        <fullName evidence="2">Uncharacterized protein</fullName>
    </submittedName>
</protein>
<feature type="region of interest" description="Disordered" evidence="1">
    <location>
        <begin position="74"/>
        <end position="93"/>
    </location>
</feature>
<dbReference type="Proteomes" id="UP001162480">
    <property type="component" value="Chromosome 5"/>
</dbReference>
<organism evidence="2 3">
    <name type="scientific">Octopus vulgaris</name>
    <name type="common">Common octopus</name>
    <dbReference type="NCBI Taxonomy" id="6645"/>
    <lineage>
        <taxon>Eukaryota</taxon>
        <taxon>Metazoa</taxon>
        <taxon>Spiralia</taxon>
        <taxon>Lophotrochozoa</taxon>
        <taxon>Mollusca</taxon>
        <taxon>Cephalopoda</taxon>
        <taxon>Coleoidea</taxon>
        <taxon>Octopodiformes</taxon>
        <taxon>Octopoda</taxon>
        <taxon>Incirrata</taxon>
        <taxon>Octopodidae</taxon>
        <taxon>Octopus</taxon>
    </lineage>
</organism>
<evidence type="ECO:0000256" key="1">
    <source>
        <dbReference type="SAM" id="MobiDB-lite"/>
    </source>
</evidence>
<accession>A0AA36F5P8</accession>
<proteinExistence type="predicted"/>
<dbReference type="EMBL" id="OX597818">
    <property type="protein sequence ID" value="CAI9723293.1"/>
    <property type="molecule type" value="Genomic_DNA"/>
</dbReference>